<dbReference type="SMART" id="SM00422">
    <property type="entry name" value="HTH_MERR"/>
    <property type="match status" value="1"/>
</dbReference>
<keyword evidence="1" id="KW-0805">Transcription regulation</keyword>
<keyword evidence="3" id="KW-0804">Transcription</keyword>
<dbReference type="Proteomes" id="UP000599523">
    <property type="component" value="Unassembled WGS sequence"/>
</dbReference>
<dbReference type="GO" id="GO:0003700">
    <property type="term" value="F:DNA-binding transcription factor activity"/>
    <property type="evidence" value="ECO:0007669"/>
    <property type="project" value="InterPro"/>
</dbReference>
<keyword evidence="2 5" id="KW-0238">DNA-binding</keyword>
<evidence type="ECO:0000313" key="5">
    <source>
        <dbReference type="EMBL" id="NMG01667.1"/>
    </source>
</evidence>
<dbReference type="PROSITE" id="PS50937">
    <property type="entry name" value="HTH_MERR_2"/>
    <property type="match status" value="1"/>
</dbReference>
<evidence type="ECO:0000256" key="2">
    <source>
        <dbReference type="ARBA" id="ARBA00023125"/>
    </source>
</evidence>
<evidence type="ECO:0000313" key="6">
    <source>
        <dbReference type="Proteomes" id="UP000599523"/>
    </source>
</evidence>
<organism evidence="5 6">
    <name type="scientific">Azoarcus taiwanensis</name>
    <dbReference type="NCBI Taxonomy" id="666964"/>
    <lineage>
        <taxon>Bacteria</taxon>
        <taxon>Pseudomonadati</taxon>
        <taxon>Pseudomonadota</taxon>
        <taxon>Betaproteobacteria</taxon>
        <taxon>Rhodocyclales</taxon>
        <taxon>Zoogloeaceae</taxon>
        <taxon>Azoarcus</taxon>
    </lineage>
</organism>
<dbReference type="PROSITE" id="PS00552">
    <property type="entry name" value="HTH_MERR_1"/>
    <property type="match status" value="1"/>
</dbReference>
<keyword evidence="6" id="KW-1185">Reference proteome</keyword>
<dbReference type="PANTHER" id="PTHR30204:SF92">
    <property type="entry name" value="HTH-TYPE TRANSCRIPTIONAL REGULATOR ZNTR"/>
    <property type="match status" value="1"/>
</dbReference>
<dbReference type="PRINTS" id="PR00040">
    <property type="entry name" value="HTHMERR"/>
</dbReference>
<name>A0A972FAK1_9RHOO</name>
<accession>A0A972FAK1</accession>
<dbReference type="CDD" id="cd04785">
    <property type="entry name" value="HTH_CadR-PbrR-like"/>
    <property type="match status" value="1"/>
</dbReference>
<dbReference type="PANTHER" id="PTHR30204">
    <property type="entry name" value="REDOX-CYCLING DRUG-SENSING TRANSCRIPTIONAL ACTIVATOR SOXR"/>
    <property type="match status" value="1"/>
</dbReference>
<proteinExistence type="predicted"/>
<sequence>MQTDFRIGEAAQMSGCSPETIRHYERLGLLGAAPRSAGGYRVFDRPTIERLGFIRHGRELGLDLETIRELLALADDPDAECGEADRIAARHLALLEVRIAAMQKLAEELRSMTEQQCAGHRVAECRIIEALFRGPCGLEVAQDGRGPAVSVAAGSG</sequence>
<dbReference type="EMBL" id="WTVM01000005">
    <property type="protein sequence ID" value="NMG01667.1"/>
    <property type="molecule type" value="Genomic_DNA"/>
</dbReference>
<dbReference type="InterPro" id="IPR000551">
    <property type="entry name" value="MerR-type_HTH_dom"/>
</dbReference>
<reference evidence="5" key="1">
    <citation type="submission" date="2019-12" db="EMBL/GenBank/DDBJ databases">
        <title>Comparative genomics gives insights into the taxonomy of the Azoarcus-Aromatoleum group and reveals separate origins of nif in the plant-associated Azoarcus and non-plant-associated Aromatoleum sub-groups.</title>
        <authorList>
            <person name="Lafos M."/>
            <person name="Maluk M."/>
            <person name="Batista M."/>
            <person name="Junghare M."/>
            <person name="Carmona M."/>
            <person name="Faoro H."/>
            <person name="Cruz L.M."/>
            <person name="Battistoni F."/>
            <person name="De Souza E."/>
            <person name="Pedrosa F."/>
            <person name="Chen W.-M."/>
            <person name="Poole P.S."/>
            <person name="Dixon R.A."/>
            <person name="James E.K."/>
        </authorList>
    </citation>
    <scope>NUCLEOTIDE SEQUENCE</scope>
    <source>
        <strain evidence="5">NSC3</strain>
    </source>
</reference>
<protein>
    <submittedName>
        <fullName evidence="5">MerR family DNA-binding protein</fullName>
    </submittedName>
</protein>
<dbReference type="Pfam" id="PF09278">
    <property type="entry name" value="MerR-DNA-bind"/>
    <property type="match status" value="1"/>
</dbReference>
<evidence type="ECO:0000259" key="4">
    <source>
        <dbReference type="PROSITE" id="PS50937"/>
    </source>
</evidence>
<dbReference type="InterPro" id="IPR047057">
    <property type="entry name" value="MerR_fam"/>
</dbReference>
<dbReference type="Pfam" id="PF00376">
    <property type="entry name" value="MerR"/>
    <property type="match status" value="1"/>
</dbReference>
<dbReference type="GO" id="GO:0003677">
    <property type="term" value="F:DNA binding"/>
    <property type="evidence" value="ECO:0007669"/>
    <property type="project" value="UniProtKB-KW"/>
</dbReference>
<evidence type="ECO:0000256" key="3">
    <source>
        <dbReference type="ARBA" id="ARBA00023163"/>
    </source>
</evidence>
<gene>
    <name evidence="5" type="ORF">GPA21_01580</name>
</gene>
<dbReference type="RefSeq" id="WP_168986459.1">
    <property type="nucleotide sequence ID" value="NZ_CAWPHM010000286.1"/>
</dbReference>
<comment type="caution">
    <text evidence="5">The sequence shown here is derived from an EMBL/GenBank/DDBJ whole genome shotgun (WGS) entry which is preliminary data.</text>
</comment>
<dbReference type="AlphaFoldDB" id="A0A972FAK1"/>
<dbReference type="InterPro" id="IPR015358">
    <property type="entry name" value="Tscrpt_reg_MerR_DNA-bd"/>
</dbReference>
<dbReference type="InterPro" id="IPR009061">
    <property type="entry name" value="DNA-bd_dom_put_sf"/>
</dbReference>
<dbReference type="SUPFAM" id="SSF46955">
    <property type="entry name" value="Putative DNA-binding domain"/>
    <property type="match status" value="1"/>
</dbReference>
<evidence type="ECO:0000256" key="1">
    <source>
        <dbReference type="ARBA" id="ARBA00023015"/>
    </source>
</evidence>
<dbReference type="Gene3D" id="1.10.1660.10">
    <property type="match status" value="1"/>
</dbReference>
<feature type="domain" description="HTH merR-type" evidence="4">
    <location>
        <begin position="4"/>
        <end position="73"/>
    </location>
</feature>